<reference evidence="6 7" key="1">
    <citation type="submission" date="2017-05" db="EMBL/GenBank/DDBJ databases">
        <title>Complete and WGS of Bordetella genogroups.</title>
        <authorList>
            <person name="Spilker T."/>
            <person name="LiPuma J."/>
        </authorList>
    </citation>
    <scope>NUCLEOTIDE SEQUENCE [LARGE SCALE GENOMIC DNA]</scope>
    <source>
        <strain evidence="6 7">AU10456</strain>
    </source>
</reference>
<protein>
    <recommendedName>
        <fullName evidence="5">HTH lysR-type domain-containing protein</fullName>
    </recommendedName>
</protein>
<dbReference type="EMBL" id="NEVP01000009">
    <property type="protein sequence ID" value="OZI49080.1"/>
    <property type="molecule type" value="Genomic_DNA"/>
</dbReference>
<dbReference type="InterPro" id="IPR058163">
    <property type="entry name" value="LysR-type_TF_proteobact-type"/>
</dbReference>
<dbReference type="SUPFAM" id="SSF46785">
    <property type="entry name" value="Winged helix' DNA-binding domain"/>
    <property type="match status" value="1"/>
</dbReference>
<evidence type="ECO:0000313" key="6">
    <source>
        <dbReference type="EMBL" id="OZI49080.1"/>
    </source>
</evidence>
<evidence type="ECO:0000256" key="2">
    <source>
        <dbReference type="ARBA" id="ARBA00023015"/>
    </source>
</evidence>
<keyword evidence="7" id="KW-1185">Reference proteome</keyword>
<evidence type="ECO:0000256" key="3">
    <source>
        <dbReference type="ARBA" id="ARBA00023125"/>
    </source>
</evidence>
<dbReference type="Pfam" id="PF03466">
    <property type="entry name" value="LysR_substrate"/>
    <property type="match status" value="1"/>
</dbReference>
<evidence type="ECO:0000256" key="1">
    <source>
        <dbReference type="ARBA" id="ARBA00009437"/>
    </source>
</evidence>
<dbReference type="InterPro" id="IPR036390">
    <property type="entry name" value="WH_DNA-bd_sf"/>
</dbReference>
<keyword evidence="3" id="KW-0238">DNA-binding</keyword>
<evidence type="ECO:0000256" key="4">
    <source>
        <dbReference type="ARBA" id="ARBA00023163"/>
    </source>
</evidence>
<dbReference type="Gene3D" id="1.10.10.10">
    <property type="entry name" value="Winged helix-like DNA-binding domain superfamily/Winged helix DNA-binding domain"/>
    <property type="match status" value="1"/>
</dbReference>
<dbReference type="GO" id="GO:0043565">
    <property type="term" value="F:sequence-specific DNA binding"/>
    <property type="evidence" value="ECO:0007669"/>
    <property type="project" value="TreeGrafter"/>
</dbReference>
<dbReference type="InterPro" id="IPR005119">
    <property type="entry name" value="LysR_subst-bd"/>
</dbReference>
<dbReference type="GO" id="GO:0006351">
    <property type="term" value="P:DNA-templated transcription"/>
    <property type="evidence" value="ECO:0007669"/>
    <property type="project" value="TreeGrafter"/>
</dbReference>
<accession>A0A261TJ72</accession>
<dbReference type="PANTHER" id="PTHR30537:SF5">
    <property type="entry name" value="HTH-TYPE TRANSCRIPTIONAL ACTIVATOR TTDR-RELATED"/>
    <property type="match status" value="1"/>
</dbReference>
<dbReference type="SUPFAM" id="SSF53850">
    <property type="entry name" value="Periplasmic binding protein-like II"/>
    <property type="match status" value="1"/>
</dbReference>
<feature type="domain" description="HTH lysR-type" evidence="5">
    <location>
        <begin position="6"/>
        <end position="63"/>
    </location>
</feature>
<comment type="similarity">
    <text evidence="1">Belongs to the LysR transcriptional regulatory family.</text>
</comment>
<sequence length="327" mass="36300">MRYRLPPLNSLRIFEAVMRHGSIRQAAGELCLTPQAVSQQLKHLEAHLDLQLFQRDVRSLKPTPAAQTFYLHVRDGLDRFADGVQAVQVAPARPQLSLYVSPYFATEFLVPRLGQFTSTVPDLDLRMAVGVEPVQLDAQSLDAAIHWHYQAPPGFAETPLIDDLKVLVATPSLLQRLPVNEPRDLLAHSVISSLVTNTLWEDTLTLLGVHERPAQPVMRLHTHAAMMEAVLAGLGVGFISWADAVRGVQSGRLVAPFGMDLLKQLPPQQMPRFSLLVRPDQAYSPVLRQFTRWLLEEVCTEAVSGFVSTCRQAPDEESDGTALLRQG</sequence>
<dbReference type="OrthoDB" id="5526340at2"/>
<comment type="caution">
    <text evidence="6">The sequence shown here is derived from an EMBL/GenBank/DDBJ whole genome shotgun (WGS) entry which is preliminary data.</text>
</comment>
<dbReference type="GO" id="GO:0003700">
    <property type="term" value="F:DNA-binding transcription factor activity"/>
    <property type="evidence" value="ECO:0007669"/>
    <property type="project" value="InterPro"/>
</dbReference>
<dbReference type="PANTHER" id="PTHR30537">
    <property type="entry name" value="HTH-TYPE TRANSCRIPTIONAL REGULATOR"/>
    <property type="match status" value="1"/>
</dbReference>
<name>A0A261TJ72_9BORD</name>
<evidence type="ECO:0000259" key="5">
    <source>
        <dbReference type="PROSITE" id="PS50931"/>
    </source>
</evidence>
<proteinExistence type="inferred from homology"/>
<organism evidence="6 7">
    <name type="scientific">Bordetella genomosp. 5</name>
    <dbReference type="NCBI Taxonomy" id="1395608"/>
    <lineage>
        <taxon>Bacteria</taxon>
        <taxon>Pseudomonadati</taxon>
        <taxon>Pseudomonadota</taxon>
        <taxon>Betaproteobacteria</taxon>
        <taxon>Burkholderiales</taxon>
        <taxon>Alcaligenaceae</taxon>
        <taxon>Bordetella</taxon>
    </lineage>
</organism>
<dbReference type="Pfam" id="PF00126">
    <property type="entry name" value="HTH_1"/>
    <property type="match status" value="1"/>
</dbReference>
<dbReference type="Gene3D" id="3.40.190.10">
    <property type="entry name" value="Periplasmic binding protein-like II"/>
    <property type="match status" value="2"/>
</dbReference>
<dbReference type="PROSITE" id="PS50931">
    <property type="entry name" value="HTH_LYSR"/>
    <property type="match status" value="1"/>
</dbReference>
<keyword evidence="2" id="KW-0805">Transcription regulation</keyword>
<dbReference type="InterPro" id="IPR000847">
    <property type="entry name" value="LysR_HTH_N"/>
</dbReference>
<dbReference type="RefSeq" id="WP_094801569.1">
    <property type="nucleotide sequence ID" value="NZ_NEVN01000010.1"/>
</dbReference>
<keyword evidence="4" id="KW-0804">Transcription</keyword>
<dbReference type="InterPro" id="IPR036388">
    <property type="entry name" value="WH-like_DNA-bd_sf"/>
</dbReference>
<evidence type="ECO:0000313" key="7">
    <source>
        <dbReference type="Proteomes" id="UP000216913"/>
    </source>
</evidence>
<gene>
    <name evidence="6" type="ORF">CAL25_15785</name>
</gene>
<dbReference type="AlphaFoldDB" id="A0A261TJ72"/>
<dbReference type="Proteomes" id="UP000216913">
    <property type="component" value="Unassembled WGS sequence"/>
</dbReference>